<comment type="caution">
    <text evidence="7">The sequence shown here is derived from an EMBL/GenBank/DDBJ whole genome shotgun (WGS) entry which is preliminary data.</text>
</comment>
<dbReference type="Gene3D" id="3.30.505.10">
    <property type="entry name" value="SH2 domain"/>
    <property type="match status" value="1"/>
</dbReference>
<dbReference type="SUPFAM" id="SSF55550">
    <property type="entry name" value="SH2 domain"/>
    <property type="match status" value="1"/>
</dbReference>
<accession>A0ABN7T9B3</accession>
<dbReference type="InterPro" id="IPR000980">
    <property type="entry name" value="SH2"/>
</dbReference>
<dbReference type="InterPro" id="IPR001452">
    <property type="entry name" value="SH3_domain"/>
</dbReference>
<dbReference type="Proteomes" id="UP001158576">
    <property type="component" value="Unassembled WGS sequence"/>
</dbReference>
<dbReference type="PROSITE" id="PS50002">
    <property type="entry name" value="SH3"/>
    <property type="match status" value="2"/>
</dbReference>
<dbReference type="InterPro" id="IPR036028">
    <property type="entry name" value="SH3-like_dom_sf"/>
</dbReference>
<dbReference type="SMART" id="SM00252">
    <property type="entry name" value="SH2"/>
    <property type="match status" value="1"/>
</dbReference>
<feature type="domain" description="SH3" evidence="6">
    <location>
        <begin position="173"/>
        <end position="249"/>
    </location>
</feature>
<dbReference type="SUPFAM" id="SSF50044">
    <property type="entry name" value="SH3-domain"/>
    <property type="match status" value="2"/>
</dbReference>
<organism evidence="7 8">
    <name type="scientific">Oikopleura dioica</name>
    <name type="common">Tunicate</name>
    <dbReference type="NCBI Taxonomy" id="34765"/>
    <lineage>
        <taxon>Eukaryota</taxon>
        <taxon>Metazoa</taxon>
        <taxon>Chordata</taxon>
        <taxon>Tunicata</taxon>
        <taxon>Appendicularia</taxon>
        <taxon>Copelata</taxon>
        <taxon>Oikopleuridae</taxon>
        <taxon>Oikopleura</taxon>
    </lineage>
</organism>
<evidence type="ECO:0000259" key="5">
    <source>
        <dbReference type="PROSITE" id="PS50001"/>
    </source>
</evidence>
<proteinExistence type="predicted"/>
<evidence type="ECO:0000259" key="6">
    <source>
        <dbReference type="PROSITE" id="PS50002"/>
    </source>
</evidence>
<sequence length="249" mass="28561">MEAVAICDYQVQAQGDEFTLTVGLEINILDNSGDFFLADIKGEERYVPGNYVKLKRDVPWFLGHIEREEAENILRNAPHGSFLIRNRQKTKPNDTFLFGLSVKNENCPEIVQHYRIAKDEEGLYWMYENRRFSSLDELVLWYSDPQNDPEAPQGAPQLHHVDLGFRGGENDIGKPTPAIALFSFKKEEINELSFGAGSHIIVHKKIPVPQEGRKKPAFETYDDSEWLYGNLEGKPSEKGFFPREFVKIL</sequence>
<gene>
    <name evidence="7" type="ORF">OKIOD_LOCUS17230</name>
</gene>
<name>A0ABN7T9B3_OIKDI</name>
<keyword evidence="1 4" id="KW-0728">SH3 domain</keyword>
<dbReference type="CDD" id="cd00174">
    <property type="entry name" value="SH3"/>
    <property type="match status" value="1"/>
</dbReference>
<dbReference type="SMART" id="SM00326">
    <property type="entry name" value="SH3"/>
    <property type="match status" value="2"/>
</dbReference>
<dbReference type="Pfam" id="PF00017">
    <property type="entry name" value="SH2"/>
    <property type="match status" value="1"/>
</dbReference>
<evidence type="ECO:0000313" key="7">
    <source>
        <dbReference type="EMBL" id="CAG5114412.1"/>
    </source>
</evidence>
<dbReference type="InterPro" id="IPR043539">
    <property type="entry name" value="Grb2-like"/>
</dbReference>
<feature type="domain" description="SH2" evidence="5">
    <location>
        <begin position="60"/>
        <end position="144"/>
    </location>
</feature>
<keyword evidence="2 3" id="KW-0727">SH2 domain</keyword>
<protein>
    <submittedName>
        <fullName evidence="7">Oidioi.mRNA.OKI2018_I69.chrUn_2.g17227.t1.c ds</fullName>
    </submittedName>
</protein>
<dbReference type="PANTHER" id="PTHR46037">
    <property type="entry name" value="PROTEIN ENHANCER OF SEVENLESS 2B"/>
    <property type="match status" value="1"/>
</dbReference>
<dbReference type="PROSITE" id="PS50001">
    <property type="entry name" value="SH2"/>
    <property type="match status" value="1"/>
</dbReference>
<evidence type="ECO:0000256" key="2">
    <source>
        <dbReference type="ARBA" id="ARBA00022999"/>
    </source>
</evidence>
<dbReference type="InterPro" id="IPR036860">
    <property type="entry name" value="SH2_dom_sf"/>
</dbReference>
<evidence type="ECO:0000256" key="1">
    <source>
        <dbReference type="ARBA" id="ARBA00022443"/>
    </source>
</evidence>
<feature type="domain" description="SH3" evidence="6">
    <location>
        <begin position="1"/>
        <end position="57"/>
    </location>
</feature>
<reference evidence="7 8" key="1">
    <citation type="submission" date="2021-04" db="EMBL/GenBank/DDBJ databases">
        <authorList>
            <person name="Bliznina A."/>
        </authorList>
    </citation>
    <scope>NUCLEOTIDE SEQUENCE [LARGE SCALE GENOMIC DNA]</scope>
</reference>
<dbReference type="Gene3D" id="2.30.30.40">
    <property type="entry name" value="SH3 Domains"/>
    <property type="match status" value="2"/>
</dbReference>
<evidence type="ECO:0000256" key="4">
    <source>
        <dbReference type="PROSITE-ProRule" id="PRU00192"/>
    </source>
</evidence>
<evidence type="ECO:0000313" key="8">
    <source>
        <dbReference type="Proteomes" id="UP001158576"/>
    </source>
</evidence>
<dbReference type="PRINTS" id="PR00401">
    <property type="entry name" value="SH2DOMAIN"/>
</dbReference>
<evidence type="ECO:0000256" key="3">
    <source>
        <dbReference type="PROSITE-ProRule" id="PRU00191"/>
    </source>
</evidence>
<keyword evidence="8" id="KW-1185">Reference proteome</keyword>
<dbReference type="EMBL" id="CAJRAX010000006">
    <property type="protein sequence ID" value="CAG5114412.1"/>
    <property type="molecule type" value="Genomic_DNA"/>
</dbReference>